<gene>
    <name evidence="3" type="ORF">E3A20_09600</name>
</gene>
<dbReference type="Pfam" id="PF13690">
    <property type="entry name" value="CheX"/>
    <property type="match status" value="1"/>
</dbReference>
<dbReference type="SUPFAM" id="SSF52172">
    <property type="entry name" value="CheY-like"/>
    <property type="match status" value="1"/>
</dbReference>
<keyword evidence="1" id="KW-0145">Chemotaxis</keyword>
<dbReference type="EMBL" id="SRHE01000149">
    <property type="protein sequence ID" value="TWW09913.1"/>
    <property type="molecule type" value="Genomic_DNA"/>
</dbReference>
<dbReference type="InterPro" id="IPR028976">
    <property type="entry name" value="CheC-like_sf"/>
</dbReference>
<reference evidence="3 4" key="1">
    <citation type="submission" date="2019-08" db="EMBL/GenBank/DDBJ databases">
        <title>100 year-old enigma solved: identification of Planctomyces bekefii, the type genus and species of the phylum Planctomycetes.</title>
        <authorList>
            <person name="Svetlana D.N."/>
            <person name="Overmann J."/>
        </authorList>
    </citation>
    <scope>NUCLEOTIDE SEQUENCE [LARGE SCALE GENOMIC DNA]</scope>
    <source>
        <strain evidence="3">Phe10_nw2017</strain>
    </source>
</reference>
<name>A0A5C6M6X2_9PLAN</name>
<dbReference type="InterPro" id="IPR028051">
    <property type="entry name" value="CheX-like_dom"/>
</dbReference>
<accession>A0A5C6M6X2</accession>
<dbReference type="AlphaFoldDB" id="A0A5C6M6X2"/>
<comment type="caution">
    <text evidence="3">The sequence shown here is derived from an EMBL/GenBank/DDBJ whole genome shotgun (WGS) entry which is preliminary data.</text>
</comment>
<evidence type="ECO:0000256" key="1">
    <source>
        <dbReference type="ARBA" id="ARBA00022500"/>
    </source>
</evidence>
<dbReference type="Proteomes" id="UP000321083">
    <property type="component" value="Unassembled WGS sequence"/>
</dbReference>
<evidence type="ECO:0000313" key="4">
    <source>
        <dbReference type="Proteomes" id="UP000321083"/>
    </source>
</evidence>
<sequence length="304" mass="32708">MTNPANKLLVVDPSPTASAAIQDQFSRLGYKTFGSVSSQAAIEVVQKERPDVMIMNPNAFTGHLSAFVKTAQAFDTGYKKLKFFALTRLPYDPASLQAIAEPQVKVITVMMPMADVCRIIQGHVLGFANPINYRAGLFRMVLEASDEIFGFHLRENLTIDQGGYKKAYDLTGQVFASIALTGDFINGTLAISCDRPFGDALATAMLGTTTPLSDAEITDLYAEIINQMAGLLQGKMGEHNVRVTLGLPRALYGNQLQFVHPGANRLGQIGLTVSGNAVPSGLLSRLLGTAKGRTVIEFCFDGKG</sequence>
<reference evidence="3 4" key="2">
    <citation type="submission" date="2019-08" db="EMBL/GenBank/DDBJ databases">
        <authorList>
            <person name="Henke P."/>
        </authorList>
    </citation>
    <scope>NUCLEOTIDE SEQUENCE [LARGE SCALE GENOMIC DNA]</scope>
    <source>
        <strain evidence="3">Phe10_nw2017</strain>
    </source>
</reference>
<evidence type="ECO:0000313" key="3">
    <source>
        <dbReference type="EMBL" id="TWW09913.1"/>
    </source>
</evidence>
<proteinExistence type="predicted"/>
<feature type="domain" description="Chemotaxis phosphatase CheX-like" evidence="2">
    <location>
        <begin position="175"/>
        <end position="262"/>
    </location>
</feature>
<keyword evidence="4" id="KW-1185">Reference proteome</keyword>
<dbReference type="InterPro" id="IPR011006">
    <property type="entry name" value="CheY-like_superfamily"/>
</dbReference>
<dbReference type="SUPFAM" id="SSF103039">
    <property type="entry name" value="CheC-like"/>
    <property type="match status" value="1"/>
</dbReference>
<evidence type="ECO:0000259" key="2">
    <source>
        <dbReference type="Pfam" id="PF13690"/>
    </source>
</evidence>
<protein>
    <recommendedName>
        <fullName evidence="2">Chemotaxis phosphatase CheX-like domain-containing protein</fullName>
    </recommendedName>
</protein>
<dbReference type="Gene3D" id="3.40.1550.10">
    <property type="entry name" value="CheC-like"/>
    <property type="match status" value="1"/>
</dbReference>
<dbReference type="GO" id="GO:0006935">
    <property type="term" value="P:chemotaxis"/>
    <property type="evidence" value="ECO:0007669"/>
    <property type="project" value="UniProtKB-KW"/>
</dbReference>
<organism evidence="3 4">
    <name type="scientific">Planctomyces bekefii</name>
    <dbReference type="NCBI Taxonomy" id="1653850"/>
    <lineage>
        <taxon>Bacteria</taxon>
        <taxon>Pseudomonadati</taxon>
        <taxon>Planctomycetota</taxon>
        <taxon>Planctomycetia</taxon>
        <taxon>Planctomycetales</taxon>
        <taxon>Planctomycetaceae</taxon>
        <taxon>Planctomyces</taxon>
    </lineage>
</organism>